<feature type="domain" description="B12-binding" evidence="1">
    <location>
        <begin position="130"/>
        <end position="258"/>
    </location>
</feature>
<evidence type="ECO:0000313" key="3">
    <source>
        <dbReference type="Proteomes" id="UP000597886"/>
    </source>
</evidence>
<dbReference type="SUPFAM" id="SSF52242">
    <property type="entry name" value="Cobalamin (vitamin B12)-binding domain"/>
    <property type="match status" value="1"/>
</dbReference>
<dbReference type="Proteomes" id="UP000597886">
    <property type="component" value="Unassembled WGS sequence"/>
</dbReference>
<dbReference type="CDD" id="cd02065">
    <property type="entry name" value="B12-binding_like"/>
    <property type="match status" value="1"/>
</dbReference>
<dbReference type="InterPro" id="IPR036724">
    <property type="entry name" value="Cobalamin-bd_sf"/>
</dbReference>
<evidence type="ECO:0000313" key="2">
    <source>
        <dbReference type="EMBL" id="NOE16662.1"/>
    </source>
</evidence>
<proteinExistence type="predicted"/>
<reference evidence="2" key="1">
    <citation type="submission" date="2019-12" db="EMBL/GenBank/DDBJ databases">
        <title>Ruegeria JWLKs population differentiation of coral mucus and skeleton niches.</title>
        <authorList>
            <person name="Luo D."/>
        </authorList>
    </citation>
    <scope>NUCLEOTIDE SEQUENCE</scope>
    <source>
        <strain evidence="2">HKCCD6181</strain>
    </source>
</reference>
<comment type="caution">
    <text evidence="2">The sequence shown here is derived from an EMBL/GenBank/DDBJ whole genome shotgun (WGS) entry which is preliminary data.</text>
</comment>
<name>A0AA91BPL3_9RHOB</name>
<dbReference type="GO" id="GO:0046872">
    <property type="term" value="F:metal ion binding"/>
    <property type="evidence" value="ECO:0007669"/>
    <property type="project" value="InterPro"/>
</dbReference>
<dbReference type="Pfam" id="PF02310">
    <property type="entry name" value="B12-binding"/>
    <property type="match status" value="1"/>
</dbReference>
<dbReference type="GO" id="GO:0031419">
    <property type="term" value="F:cobalamin binding"/>
    <property type="evidence" value="ECO:0007669"/>
    <property type="project" value="InterPro"/>
</dbReference>
<gene>
    <name evidence="2" type="ORF">GS634_00825</name>
</gene>
<dbReference type="AlphaFoldDB" id="A0AA91BPL3"/>
<evidence type="ECO:0000259" key="1">
    <source>
        <dbReference type="PROSITE" id="PS51332"/>
    </source>
</evidence>
<dbReference type="EMBL" id="WVRA01000001">
    <property type="protein sequence ID" value="NOE16662.1"/>
    <property type="molecule type" value="Genomic_DNA"/>
</dbReference>
<dbReference type="InterPro" id="IPR006158">
    <property type="entry name" value="Cobalamin-bd"/>
</dbReference>
<accession>A0AA91BPL3</accession>
<dbReference type="Gene3D" id="3.40.50.280">
    <property type="entry name" value="Cobalamin-binding domain"/>
    <property type="match status" value="1"/>
</dbReference>
<dbReference type="PROSITE" id="PS51332">
    <property type="entry name" value="B12_BINDING"/>
    <property type="match status" value="1"/>
</dbReference>
<sequence>MPPVDPFQGNRPLDQNQLEAFAKQVLSSLDSKSQNPSLLDLNEVTDWLFAEVMYDGEFSQETAIDFLKETGVSSSEIIDVCIPEAARRAGQMWVDDEASFATVTFASSRLYALCKALSDNWDMRPRHTGQPTILVAIAPGEQHMIGSVVMTSQLRRMGCSVQLIAGAKQKEVLSCIRRGRFDAALISCAGTQALDNAVRLITRIRSEINRPPRLVVGGAVEKQVKLTSAGTGADITTSNFEVALAGLANAKDRAGPLAAQ</sequence>
<protein>
    <recommendedName>
        <fullName evidence="1">B12-binding domain-containing protein</fullName>
    </recommendedName>
</protein>
<dbReference type="RefSeq" id="WP_171327885.1">
    <property type="nucleotide sequence ID" value="NZ_WVRA01000001.1"/>
</dbReference>
<organism evidence="2 3">
    <name type="scientific">Ruegeria atlantica</name>
    <dbReference type="NCBI Taxonomy" id="81569"/>
    <lineage>
        <taxon>Bacteria</taxon>
        <taxon>Pseudomonadati</taxon>
        <taxon>Pseudomonadota</taxon>
        <taxon>Alphaproteobacteria</taxon>
        <taxon>Rhodobacterales</taxon>
        <taxon>Roseobacteraceae</taxon>
        <taxon>Ruegeria</taxon>
    </lineage>
</organism>